<dbReference type="EMBL" id="BAABAT010000024">
    <property type="protein sequence ID" value="GAA4256347.1"/>
    <property type="molecule type" value="Genomic_DNA"/>
</dbReference>
<dbReference type="PROSITE" id="PS51737">
    <property type="entry name" value="RECOMBINASE_DNA_BIND"/>
    <property type="match status" value="1"/>
</dbReference>
<protein>
    <recommendedName>
        <fullName evidence="1">Recombinase domain-containing protein</fullName>
    </recommendedName>
</protein>
<dbReference type="InterPro" id="IPR038109">
    <property type="entry name" value="DNA_bind_recomb_sf"/>
</dbReference>
<dbReference type="RefSeq" id="WP_345133343.1">
    <property type="nucleotide sequence ID" value="NZ_BAABAT010000024.1"/>
</dbReference>
<dbReference type="Gene3D" id="3.90.1750.20">
    <property type="entry name" value="Putative Large Serine Recombinase, Chain B, Domain 2"/>
    <property type="match status" value="1"/>
</dbReference>
<name>A0ABP8DI01_9ACTN</name>
<dbReference type="PANTHER" id="PTHR30461:SF23">
    <property type="entry name" value="DNA RECOMBINASE-RELATED"/>
    <property type="match status" value="1"/>
</dbReference>
<evidence type="ECO:0000259" key="1">
    <source>
        <dbReference type="PROSITE" id="PS51737"/>
    </source>
</evidence>
<evidence type="ECO:0000313" key="2">
    <source>
        <dbReference type="EMBL" id="GAA4256347.1"/>
    </source>
</evidence>
<dbReference type="Proteomes" id="UP001500620">
    <property type="component" value="Unassembled WGS sequence"/>
</dbReference>
<dbReference type="Pfam" id="PF13408">
    <property type="entry name" value="Zn_ribbon_recom"/>
    <property type="match status" value="1"/>
</dbReference>
<comment type="caution">
    <text evidence="2">The sequence shown here is derived from an EMBL/GenBank/DDBJ whole genome shotgun (WGS) entry which is preliminary data.</text>
</comment>
<gene>
    <name evidence="2" type="ORF">GCM10022255_068780</name>
</gene>
<organism evidence="2 3">
    <name type="scientific">Dactylosporangium darangshiense</name>
    <dbReference type="NCBI Taxonomy" id="579108"/>
    <lineage>
        <taxon>Bacteria</taxon>
        <taxon>Bacillati</taxon>
        <taxon>Actinomycetota</taxon>
        <taxon>Actinomycetes</taxon>
        <taxon>Micromonosporales</taxon>
        <taxon>Micromonosporaceae</taxon>
        <taxon>Dactylosporangium</taxon>
    </lineage>
</organism>
<reference evidence="3" key="1">
    <citation type="journal article" date="2019" name="Int. J. Syst. Evol. Microbiol.">
        <title>The Global Catalogue of Microorganisms (GCM) 10K type strain sequencing project: providing services to taxonomists for standard genome sequencing and annotation.</title>
        <authorList>
            <consortium name="The Broad Institute Genomics Platform"/>
            <consortium name="The Broad Institute Genome Sequencing Center for Infectious Disease"/>
            <person name="Wu L."/>
            <person name="Ma J."/>
        </authorList>
    </citation>
    <scope>NUCLEOTIDE SEQUENCE [LARGE SCALE GENOMIC DNA]</scope>
    <source>
        <strain evidence="3">JCM 17441</strain>
    </source>
</reference>
<dbReference type="Pfam" id="PF07508">
    <property type="entry name" value="Recombinase"/>
    <property type="match status" value="1"/>
</dbReference>
<dbReference type="InterPro" id="IPR011109">
    <property type="entry name" value="DNA_bind_recombinase_dom"/>
</dbReference>
<dbReference type="InterPro" id="IPR025827">
    <property type="entry name" value="Zn_ribbon_recom_dom"/>
</dbReference>
<feature type="domain" description="Recombinase" evidence="1">
    <location>
        <begin position="17"/>
        <end position="176"/>
    </location>
</feature>
<sequence>MQAQTRDEGRFLGDRPPYGYRLVDAGPHPNPVHATWGRRLQRLDPDPVTSPIVRWIFAERLAGRSVAGIAAALNERGVSCPSEAEGSRFRRRAAAGWATTTVRSILGNAKYTGRQVWNRQPARYTPPHLPGPFRTQCWARPEQWVISSQVAHPALVSEADFVALQQLAAGSSAGRGVAHCHQLAGRLRCGRCGRAFESCWSHGRPAYRCRHGQTSARPRRDRIRNLYVREDRVVTMLRGLIPECGNDQPGPRLAEHLRRQGLVMRCTETVCTLEPA</sequence>
<evidence type="ECO:0000313" key="3">
    <source>
        <dbReference type="Proteomes" id="UP001500620"/>
    </source>
</evidence>
<proteinExistence type="predicted"/>
<keyword evidence="3" id="KW-1185">Reference proteome</keyword>
<dbReference type="PANTHER" id="PTHR30461">
    <property type="entry name" value="DNA-INVERTASE FROM LAMBDOID PROPHAGE"/>
    <property type="match status" value="1"/>
</dbReference>
<accession>A0ABP8DI01</accession>
<dbReference type="InterPro" id="IPR050639">
    <property type="entry name" value="SSR_resolvase"/>
</dbReference>